<reference evidence="4 5" key="1">
    <citation type="journal article" date="2020" name="IScience">
        <title>Genome Sequencing of the Endangered Kingdonia uniflora (Circaeasteraceae, Ranunculales) Reveals Potential Mechanisms of Evolutionary Specialization.</title>
        <authorList>
            <person name="Sun Y."/>
            <person name="Deng T."/>
            <person name="Zhang A."/>
            <person name="Moore M.J."/>
            <person name="Landis J.B."/>
            <person name="Lin N."/>
            <person name="Zhang H."/>
            <person name="Zhang X."/>
            <person name="Huang J."/>
            <person name="Zhang X."/>
            <person name="Sun H."/>
            <person name="Wang H."/>
        </authorList>
    </citation>
    <scope>NUCLEOTIDE SEQUENCE [LARGE SCALE GENOMIC DNA]</scope>
    <source>
        <strain evidence="4">TB1705</strain>
        <tissue evidence="4">Leaf</tissue>
    </source>
</reference>
<dbReference type="InterPro" id="IPR045285">
    <property type="entry name" value="At5g19230-like"/>
</dbReference>
<dbReference type="PANTHER" id="PTHR33976">
    <property type="entry name" value="OS07G0645000 PROTEIN"/>
    <property type="match status" value="1"/>
</dbReference>
<keyword evidence="5" id="KW-1185">Reference proteome</keyword>
<gene>
    <name evidence="4" type="ORF">GIB67_029089</name>
</gene>
<name>A0A7J7N712_9MAGN</name>
<dbReference type="EMBL" id="JACGCM010001011">
    <property type="protein sequence ID" value="KAF6162820.1"/>
    <property type="molecule type" value="Genomic_DNA"/>
</dbReference>
<feature type="chain" id="PRO_5029764073" description="Uncharacterized GPI-anchored protein At5g19230-like domain-containing protein" evidence="2">
    <location>
        <begin position="24"/>
        <end position="190"/>
    </location>
</feature>
<evidence type="ECO:0000313" key="5">
    <source>
        <dbReference type="Proteomes" id="UP000541444"/>
    </source>
</evidence>
<accession>A0A7J7N712</accession>
<dbReference type="OrthoDB" id="753138at2759"/>
<sequence length="190" mass="20575">MSAVLRYCLLLLVLLFLTHPLKSDDENKLFNAINNYRVTSNVPALIKNKNAECLADEIAEQLEDQPCIAPIGVKAAPAVETQFSNYPKPMTKCGLNLTSTRDGLIMPACFPDDHDDTSMVISSFVSSRYSRFLNATNFTGAGVGKEGDWVVVVLSTSTPMGNFESNNAVVAIIGLIPVLLCLFVAFALPS</sequence>
<keyword evidence="2" id="KW-0732">Signal</keyword>
<dbReference type="Pfam" id="PF25884">
    <property type="entry name" value="At5g19230"/>
    <property type="match status" value="1"/>
</dbReference>
<keyword evidence="1" id="KW-0472">Membrane</keyword>
<protein>
    <recommendedName>
        <fullName evidence="3">Uncharacterized GPI-anchored protein At5g19230-like domain-containing protein</fullName>
    </recommendedName>
</protein>
<organism evidence="4 5">
    <name type="scientific">Kingdonia uniflora</name>
    <dbReference type="NCBI Taxonomy" id="39325"/>
    <lineage>
        <taxon>Eukaryota</taxon>
        <taxon>Viridiplantae</taxon>
        <taxon>Streptophyta</taxon>
        <taxon>Embryophyta</taxon>
        <taxon>Tracheophyta</taxon>
        <taxon>Spermatophyta</taxon>
        <taxon>Magnoliopsida</taxon>
        <taxon>Ranunculales</taxon>
        <taxon>Circaeasteraceae</taxon>
        <taxon>Kingdonia</taxon>
    </lineage>
</organism>
<evidence type="ECO:0000313" key="4">
    <source>
        <dbReference type="EMBL" id="KAF6162820.1"/>
    </source>
</evidence>
<evidence type="ECO:0000256" key="1">
    <source>
        <dbReference type="SAM" id="Phobius"/>
    </source>
</evidence>
<dbReference type="PANTHER" id="PTHR33976:SF8">
    <property type="entry name" value="OS07G0645000 PROTEIN"/>
    <property type="match status" value="1"/>
</dbReference>
<keyword evidence="1" id="KW-0812">Transmembrane</keyword>
<dbReference type="AlphaFoldDB" id="A0A7J7N712"/>
<keyword evidence="1" id="KW-1133">Transmembrane helix</keyword>
<evidence type="ECO:0000256" key="2">
    <source>
        <dbReference type="SAM" id="SignalP"/>
    </source>
</evidence>
<dbReference type="Proteomes" id="UP000541444">
    <property type="component" value="Unassembled WGS sequence"/>
</dbReference>
<feature type="transmembrane region" description="Helical" evidence="1">
    <location>
        <begin position="168"/>
        <end position="188"/>
    </location>
</feature>
<feature type="domain" description="Uncharacterized GPI-anchored protein At5g19230-like" evidence="3">
    <location>
        <begin position="26"/>
        <end position="154"/>
    </location>
</feature>
<evidence type="ECO:0000259" key="3">
    <source>
        <dbReference type="Pfam" id="PF25884"/>
    </source>
</evidence>
<dbReference type="InterPro" id="IPR059083">
    <property type="entry name" value="At5g19230_dom"/>
</dbReference>
<comment type="caution">
    <text evidence="4">The sequence shown here is derived from an EMBL/GenBank/DDBJ whole genome shotgun (WGS) entry which is preliminary data.</text>
</comment>
<feature type="signal peptide" evidence="2">
    <location>
        <begin position="1"/>
        <end position="23"/>
    </location>
</feature>
<proteinExistence type="predicted"/>